<reference evidence="4 5" key="1">
    <citation type="submission" date="2024-04" db="EMBL/GenBank/DDBJ databases">
        <title>WGS of bacteria from Torrens River.</title>
        <authorList>
            <person name="Wyrsch E.R."/>
            <person name="Drigo B."/>
        </authorList>
    </citation>
    <scope>NUCLEOTIDE SEQUENCE [LARGE SCALE GENOMIC DNA]</scope>
    <source>
        <strain evidence="4 5">TWI391</strain>
    </source>
</reference>
<evidence type="ECO:0000259" key="3">
    <source>
        <dbReference type="Pfam" id="PF08450"/>
    </source>
</evidence>
<dbReference type="EMBL" id="JBDJNQ010000001">
    <property type="protein sequence ID" value="MEN5375735.1"/>
    <property type="molecule type" value="Genomic_DNA"/>
</dbReference>
<dbReference type="Proteomes" id="UP001409291">
    <property type="component" value="Unassembled WGS sequence"/>
</dbReference>
<evidence type="ECO:0000256" key="1">
    <source>
        <dbReference type="ARBA" id="ARBA00022801"/>
    </source>
</evidence>
<evidence type="ECO:0000313" key="5">
    <source>
        <dbReference type="Proteomes" id="UP001409291"/>
    </source>
</evidence>
<feature type="signal peptide" evidence="2">
    <location>
        <begin position="1"/>
        <end position="24"/>
    </location>
</feature>
<dbReference type="PANTHER" id="PTHR47572:SF4">
    <property type="entry name" value="LACTONASE DRP35"/>
    <property type="match status" value="1"/>
</dbReference>
<dbReference type="Pfam" id="PF08450">
    <property type="entry name" value="SGL"/>
    <property type="match status" value="1"/>
</dbReference>
<proteinExistence type="predicted"/>
<dbReference type="InterPro" id="IPR051262">
    <property type="entry name" value="SMP-30/CGR1_Lactonase"/>
</dbReference>
<evidence type="ECO:0000256" key="2">
    <source>
        <dbReference type="SAM" id="SignalP"/>
    </source>
</evidence>
<dbReference type="RefSeq" id="WP_021189787.1">
    <property type="nucleotide sequence ID" value="NZ_JAOQNK010000001.1"/>
</dbReference>
<dbReference type="Gene3D" id="2.120.10.30">
    <property type="entry name" value="TolB, C-terminal domain"/>
    <property type="match status" value="1"/>
</dbReference>
<organism evidence="4 5">
    <name type="scientific">Sphingobacterium kitahiroshimense</name>
    <dbReference type="NCBI Taxonomy" id="470446"/>
    <lineage>
        <taxon>Bacteria</taxon>
        <taxon>Pseudomonadati</taxon>
        <taxon>Bacteroidota</taxon>
        <taxon>Sphingobacteriia</taxon>
        <taxon>Sphingobacteriales</taxon>
        <taxon>Sphingobacteriaceae</taxon>
        <taxon>Sphingobacterium</taxon>
    </lineage>
</organism>
<dbReference type="InterPro" id="IPR011042">
    <property type="entry name" value="6-blade_b-propeller_TolB-like"/>
</dbReference>
<name>A0ABV0BLQ3_9SPHI</name>
<dbReference type="PANTHER" id="PTHR47572">
    <property type="entry name" value="LIPOPROTEIN-RELATED"/>
    <property type="match status" value="1"/>
</dbReference>
<comment type="caution">
    <text evidence="4">The sequence shown here is derived from an EMBL/GenBank/DDBJ whole genome shotgun (WGS) entry which is preliminary data.</text>
</comment>
<dbReference type="InterPro" id="IPR013658">
    <property type="entry name" value="SGL"/>
</dbReference>
<gene>
    <name evidence="4" type="ORF">ABE541_00500</name>
</gene>
<feature type="chain" id="PRO_5045846032" evidence="2">
    <location>
        <begin position="25"/>
        <end position="337"/>
    </location>
</feature>
<accession>A0ABV0BLQ3</accession>
<protein>
    <submittedName>
        <fullName evidence="4">SMP-30/gluconolactonase/LRE family protein</fullName>
    </submittedName>
</protein>
<keyword evidence="2" id="KW-0732">Signal</keyword>
<keyword evidence="5" id="KW-1185">Reference proteome</keyword>
<evidence type="ECO:0000313" key="4">
    <source>
        <dbReference type="EMBL" id="MEN5375735.1"/>
    </source>
</evidence>
<sequence length="337" mass="37957">MTIHRNIKLTVAILTIIFSSPVFGQTPSKFYDQAKIEVFHPDFKKIIDPLIKIELLAEGFQWTEGPVWVQKGNYLLFSDTRLNTIYKWSSKNGVEKFIQPAGYQGTEIYSEEPGTNGLVINKEGYLVACDHGNRQIVQIDLNKRKFTPLSTHWKQLRFNSPNDICQHDHGDYFFTDPPYGLPNREVDTINREIISNGVYRLDSFGNAIQIISNLTRPNGIALSTKQDKLYVSISDHKHPFIMEYSLNNKLEVGKPEVFVDFKLKFPSEPMAADGIKVHPDGYVFAAAGSGIIILNDKGDVIGRIKLGIATANCNFGGDGYLYITASDKLLRVPLLKL</sequence>
<feature type="domain" description="SMP-30/Gluconolactonase/LRE-like region" evidence="3">
    <location>
        <begin position="62"/>
        <end position="326"/>
    </location>
</feature>
<dbReference type="SUPFAM" id="SSF63829">
    <property type="entry name" value="Calcium-dependent phosphotriesterase"/>
    <property type="match status" value="1"/>
</dbReference>
<keyword evidence="1" id="KW-0378">Hydrolase</keyword>